<comment type="caution">
    <text evidence="2">The sequence shown here is derived from an EMBL/GenBank/DDBJ whole genome shotgun (WGS) entry which is preliminary data.</text>
</comment>
<reference evidence="2 3" key="1">
    <citation type="submission" date="2016-10" db="EMBL/GenBank/DDBJ databases">
        <authorList>
            <person name="Varghese N."/>
            <person name="Submissions S."/>
        </authorList>
    </citation>
    <scope>NUCLEOTIDE SEQUENCE [LARGE SCALE GENOMIC DNA]</scope>
    <source>
        <strain evidence="2 3">YR512</strain>
    </source>
</reference>
<dbReference type="EMBL" id="FOSD01000012">
    <property type="protein sequence ID" value="SFK91598.1"/>
    <property type="molecule type" value="Genomic_DNA"/>
</dbReference>
<evidence type="ECO:0000256" key="1">
    <source>
        <dbReference type="SAM" id="Phobius"/>
    </source>
</evidence>
<feature type="transmembrane region" description="Helical" evidence="1">
    <location>
        <begin position="141"/>
        <end position="168"/>
    </location>
</feature>
<proteinExistence type="predicted"/>
<keyword evidence="1" id="KW-0812">Transmembrane</keyword>
<gene>
    <name evidence="2" type="ORF">SAMN05518863_11277</name>
</gene>
<feature type="transmembrane region" description="Helical" evidence="1">
    <location>
        <begin position="105"/>
        <end position="129"/>
    </location>
</feature>
<keyword evidence="1" id="KW-0472">Membrane</keyword>
<name>A0A1I4DD70_9GAMM</name>
<protein>
    <recommendedName>
        <fullName evidence="4">DUF2975 domain-containing protein</fullName>
    </recommendedName>
</protein>
<evidence type="ECO:0008006" key="4">
    <source>
        <dbReference type="Google" id="ProtNLM"/>
    </source>
</evidence>
<evidence type="ECO:0000313" key="2">
    <source>
        <dbReference type="EMBL" id="SFK91598.1"/>
    </source>
</evidence>
<organism evidence="2 3">
    <name type="scientific">Candidatus Pantoea symbiotica</name>
    <dbReference type="NCBI Taxonomy" id="1884370"/>
    <lineage>
        <taxon>Bacteria</taxon>
        <taxon>Pseudomonadati</taxon>
        <taxon>Pseudomonadota</taxon>
        <taxon>Gammaproteobacteria</taxon>
        <taxon>Enterobacterales</taxon>
        <taxon>Erwiniaceae</taxon>
        <taxon>Pantoea</taxon>
    </lineage>
</organism>
<keyword evidence="1" id="KW-1133">Transmembrane helix</keyword>
<keyword evidence="3" id="KW-1185">Reference proteome</keyword>
<sequence length="176" mass="20656">MMQRMKKCAVTMLMIFFSTFLATLVTIGIAETDILFNLIEKNIPYEVADKLTQSFWGARPEHAYSRIHTIICLFILFTTSGLIYSTLKTCIKRYRYKEIIRVKTFAFESLVIMIKPVYFFFLMYLYFYFLPQRIFDGYIDHALLGFLITSLFAVAIPIAIYSITKVFLKSHVLQKN</sequence>
<dbReference type="Proteomes" id="UP000198841">
    <property type="component" value="Unassembled WGS sequence"/>
</dbReference>
<feature type="transmembrane region" description="Helical" evidence="1">
    <location>
        <begin position="63"/>
        <end position="84"/>
    </location>
</feature>
<dbReference type="RefSeq" id="WP_008109756.1">
    <property type="nucleotide sequence ID" value="NZ_FOSD01000012.1"/>
</dbReference>
<evidence type="ECO:0000313" key="3">
    <source>
        <dbReference type="Proteomes" id="UP000198841"/>
    </source>
</evidence>
<accession>A0A1I4DD70</accession>